<keyword evidence="6" id="KW-1185">Reference proteome</keyword>
<dbReference type="SUPFAM" id="SSF52540">
    <property type="entry name" value="P-loop containing nucleoside triphosphate hydrolases"/>
    <property type="match status" value="1"/>
</dbReference>
<evidence type="ECO:0000256" key="1">
    <source>
        <dbReference type="ARBA" id="ARBA00009018"/>
    </source>
</evidence>
<keyword evidence="4" id="KW-0812">Transmembrane</keyword>
<dbReference type="AlphaFoldDB" id="A0A9P7S6K4"/>
<reference evidence="5" key="1">
    <citation type="journal article" date="2021" name="Genome Biol. Evol.">
        <title>The assembled and annotated genome of the fairy-ring fungus Marasmius oreades.</title>
        <authorList>
            <person name="Hiltunen M."/>
            <person name="Ament-Velasquez S.L."/>
            <person name="Johannesson H."/>
        </authorList>
    </citation>
    <scope>NUCLEOTIDE SEQUENCE</scope>
    <source>
        <strain evidence="5">03SP1</strain>
    </source>
</reference>
<feature type="transmembrane region" description="Helical" evidence="4">
    <location>
        <begin position="210"/>
        <end position="229"/>
    </location>
</feature>
<protein>
    <recommendedName>
        <fullName evidence="7">Dephospho-CoA kinase</fullName>
    </recommendedName>
</protein>
<evidence type="ECO:0000256" key="2">
    <source>
        <dbReference type="ARBA" id="ARBA00022741"/>
    </source>
</evidence>
<dbReference type="RefSeq" id="XP_043012282.1">
    <property type="nucleotide sequence ID" value="XM_043151189.1"/>
</dbReference>
<keyword evidence="2" id="KW-0547">Nucleotide-binding</keyword>
<dbReference type="InterPro" id="IPR027417">
    <property type="entry name" value="P-loop_NTPase"/>
</dbReference>
<dbReference type="OrthoDB" id="247245at2759"/>
<keyword evidence="3" id="KW-0067">ATP-binding</keyword>
<evidence type="ECO:0008006" key="7">
    <source>
        <dbReference type="Google" id="ProtNLM"/>
    </source>
</evidence>
<comment type="similarity">
    <text evidence="1">Belongs to the CoaE family.</text>
</comment>
<dbReference type="NCBIfam" id="TIGR00152">
    <property type="entry name" value="dephospho-CoA kinase"/>
    <property type="match status" value="1"/>
</dbReference>
<evidence type="ECO:0000256" key="3">
    <source>
        <dbReference type="ARBA" id="ARBA00022840"/>
    </source>
</evidence>
<comment type="caution">
    <text evidence="5">The sequence shown here is derived from an EMBL/GenBank/DDBJ whole genome shotgun (WGS) entry which is preliminary data.</text>
</comment>
<gene>
    <name evidence="5" type="ORF">E1B28_006512</name>
</gene>
<name>A0A9P7S6K4_9AGAR</name>
<dbReference type="GO" id="GO:0005524">
    <property type="term" value="F:ATP binding"/>
    <property type="evidence" value="ECO:0007669"/>
    <property type="project" value="UniProtKB-KW"/>
</dbReference>
<dbReference type="PROSITE" id="PS51219">
    <property type="entry name" value="DPCK"/>
    <property type="match status" value="1"/>
</dbReference>
<organism evidence="5 6">
    <name type="scientific">Marasmius oreades</name>
    <name type="common">fairy-ring Marasmius</name>
    <dbReference type="NCBI Taxonomy" id="181124"/>
    <lineage>
        <taxon>Eukaryota</taxon>
        <taxon>Fungi</taxon>
        <taxon>Dikarya</taxon>
        <taxon>Basidiomycota</taxon>
        <taxon>Agaricomycotina</taxon>
        <taxon>Agaricomycetes</taxon>
        <taxon>Agaricomycetidae</taxon>
        <taxon>Agaricales</taxon>
        <taxon>Marasmiineae</taxon>
        <taxon>Marasmiaceae</taxon>
        <taxon>Marasmius</taxon>
    </lineage>
</organism>
<dbReference type="GO" id="GO:0004140">
    <property type="term" value="F:dephospho-CoA kinase activity"/>
    <property type="evidence" value="ECO:0007669"/>
    <property type="project" value="InterPro"/>
</dbReference>
<dbReference type="Gene3D" id="3.40.50.300">
    <property type="entry name" value="P-loop containing nucleotide triphosphate hydrolases"/>
    <property type="match status" value="1"/>
</dbReference>
<evidence type="ECO:0000313" key="6">
    <source>
        <dbReference type="Proteomes" id="UP001049176"/>
    </source>
</evidence>
<proteinExistence type="inferred from homology"/>
<accession>A0A9P7S6K4</accession>
<dbReference type="EMBL" id="CM032183">
    <property type="protein sequence ID" value="KAG7095812.1"/>
    <property type="molecule type" value="Genomic_DNA"/>
</dbReference>
<dbReference type="PANTHER" id="PTHR10695:SF46">
    <property type="entry name" value="BIFUNCTIONAL COENZYME A SYNTHASE-RELATED"/>
    <property type="match status" value="1"/>
</dbReference>
<dbReference type="GeneID" id="66075588"/>
<keyword evidence="4" id="KW-0472">Membrane</keyword>
<dbReference type="FunFam" id="3.40.50.300:FF:000485">
    <property type="entry name" value="Dephospho-CoA kinase CAB5"/>
    <property type="match status" value="1"/>
</dbReference>
<evidence type="ECO:0000313" key="5">
    <source>
        <dbReference type="EMBL" id="KAG7095812.1"/>
    </source>
</evidence>
<keyword evidence="4" id="KW-1133">Transmembrane helix</keyword>
<evidence type="ECO:0000256" key="4">
    <source>
        <dbReference type="SAM" id="Phobius"/>
    </source>
</evidence>
<dbReference type="CDD" id="cd02022">
    <property type="entry name" value="DPCK"/>
    <property type="match status" value="1"/>
</dbReference>
<dbReference type="GO" id="GO:0005737">
    <property type="term" value="C:cytoplasm"/>
    <property type="evidence" value="ECO:0007669"/>
    <property type="project" value="UniProtKB-ARBA"/>
</dbReference>
<dbReference type="Proteomes" id="UP001049176">
    <property type="component" value="Chromosome 3"/>
</dbReference>
<dbReference type="KEGG" id="more:E1B28_006512"/>
<dbReference type="PANTHER" id="PTHR10695">
    <property type="entry name" value="DEPHOSPHO-COA KINASE-RELATED"/>
    <property type="match status" value="1"/>
</dbReference>
<dbReference type="Pfam" id="PF01121">
    <property type="entry name" value="CoaE"/>
    <property type="match status" value="1"/>
</dbReference>
<sequence length="236" mass="26572">MIVIGLTGGIATGKSTVSSLLQTKYQMPVIDADILARKVVEPGTSALRRIVQTFGPEVLLTDGSGALDRKKLGSIIFNDEKKRKQLNAIIHPAVRWAMFCGVVKCWLRGESICVLDVPLLIESKIWRYVWGVILVYTPPDIQIERLMNRDQSSKEDAMSRINSQLPIHEKLDYANYVVVNDGTLKDLEEGLSSVVQRLRTETGWTWRLTWFPPLGILSAASVLAYRLLWVKLPVQR</sequence>
<dbReference type="HAMAP" id="MF_00376">
    <property type="entry name" value="Dephospho_CoA_kinase"/>
    <property type="match status" value="1"/>
</dbReference>
<dbReference type="GO" id="GO:0015937">
    <property type="term" value="P:coenzyme A biosynthetic process"/>
    <property type="evidence" value="ECO:0007669"/>
    <property type="project" value="InterPro"/>
</dbReference>
<dbReference type="InterPro" id="IPR001977">
    <property type="entry name" value="Depp_CoAkinase"/>
</dbReference>